<organism evidence="3">
    <name type="scientific">Guillardia theta</name>
    <name type="common">Cryptophyte</name>
    <name type="synonym">Cryptomonas phi</name>
    <dbReference type="NCBI Taxonomy" id="55529"/>
    <lineage>
        <taxon>Eukaryota</taxon>
        <taxon>Cryptophyceae</taxon>
        <taxon>Pyrenomonadales</taxon>
        <taxon>Geminigeraceae</taxon>
        <taxon>Guillardia</taxon>
    </lineage>
</organism>
<dbReference type="InterPro" id="IPR013783">
    <property type="entry name" value="Ig-like_fold"/>
</dbReference>
<evidence type="ECO:0000259" key="2">
    <source>
        <dbReference type="SMART" id="SM00429"/>
    </source>
</evidence>
<dbReference type="SUPFAM" id="SSF81296">
    <property type="entry name" value="E set domains"/>
    <property type="match status" value="1"/>
</dbReference>
<dbReference type="InterPro" id="IPR002909">
    <property type="entry name" value="IPT_dom"/>
</dbReference>
<dbReference type="Gene3D" id="2.60.40.10">
    <property type="entry name" value="Immunoglobulins"/>
    <property type="match status" value="1"/>
</dbReference>
<dbReference type="InterPro" id="IPR013320">
    <property type="entry name" value="ConA-like_dom_sf"/>
</dbReference>
<feature type="domain" description="IPT/TIG" evidence="2">
    <location>
        <begin position="1356"/>
        <end position="1466"/>
    </location>
</feature>
<evidence type="ECO:0000256" key="1">
    <source>
        <dbReference type="SAM" id="SignalP"/>
    </source>
</evidence>
<dbReference type="InterPro" id="IPR014756">
    <property type="entry name" value="Ig_E-set"/>
</dbReference>
<proteinExistence type="predicted"/>
<dbReference type="Pfam" id="PF01833">
    <property type="entry name" value="TIG"/>
    <property type="match status" value="1"/>
</dbReference>
<protein>
    <recommendedName>
        <fullName evidence="2">IPT/TIG domain-containing protein</fullName>
    </recommendedName>
</protein>
<feature type="chain" id="PRO_5035585959" description="IPT/TIG domain-containing protein" evidence="1">
    <location>
        <begin position="21"/>
        <end position="1520"/>
    </location>
</feature>
<reference evidence="3" key="1">
    <citation type="submission" date="2021-01" db="EMBL/GenBank/DDBJ databases">
        <authorList>
            <person name="Corre E."/>
            <person name="Pelletier E."/>
            <person name="Niang G."/>
            <person name="Scheremetjew M."/>
            <person name="Finn R."/>
            <person name="Kale V."/>
            <person name="Holt S."/>
            <person name="Cochrane G."/>
            <person name="Meng A."/>
            <person name="Brown T."/>
            <person name="Cohen L."/>
        </authorList>
    </citation>
    <scope>NUCLEOTIDE SEQUENCE</scope>
    <source>
        <strain evidence="3">CCMP 2712</strain>
    </source>
</reference>
<evidence type="ECO:0000313" key="4">
    <source>
        <dbReference type="EMBL" id="CAE2324177.1"/>
    </source>
</evidence>
<dbReference type="SUPFAM" id="SSF49899">
    <property type="entry name" value="Concanavalin A-like lectins/glucanases"/>
    <property type="match status" value="1"/>
</dbReference>
<gene>
    <name evidence="3" type="ORF">GTHE00462_LOCUS29209</name>
    <name evidence="4" type="ORF">GTHE00462_LOCUS29210</name>
</gene>
<accession>A0A6U6BZA4</accession>
<keyword evidence="1" id="KW-0732">Signal</keyword>
<dbReference type="EMBL" id="HBKN01037251">
    <property type="protein sequence ID" value="CAE2324174.1"/>
    <property type="molecule type" value="Transcribed_RNA"/>
</dbReference>
<feature type="signal peptide" evidence="1">
    <location>
        <begin position="1"/>
        <end position="20"/>
    </location>
</feature>
<evidence type="ECO:0000313" key="3">
    <source>
        <dbReference type="EMBL" id="CAE2324174.1"/>
    </source>
</evidence>
<dbReference type="CDD" id="cd00603">
    <property type="entry name" value="IPT_PCSR"/>
    <property type="match status" value="1"/>
</dbReference>
<dbReference type="Gene3D" id="2.60.120.200">
    <property type="match status" value="1"/>
</dbReference>
<dbReference type="EMBL" id="HBKN01037252">
    <property type="protein sequence ID" value="CAE2324177.1"/>
    <property type="molecule type" value="Transcribed_RNA"/>
</dbReference>
<sequence length="1520" mass="164994">MFKTHCSAFILAALLGSSSARWTDTSLLTANTFHGPDLKWKGDVTVDGNTYIRKVGTSYVAKSVITGKDSFFPSSLPNSLKKRFIYPDSTHPNLAFWFTPDVFDEAGVADGQYVSVWKNVANICYYGHSDSTSCTPDKIMNKAPVGPNTAHVETLKQPNPAYQPTFHRNVLHGHGALRFARSDRLGFQGSFMDMYKTCTTVECTTADTGLGFVTDWTNSQSSALNTEFTIFLVLKTFQDSLDVNPMGLLNVGDEQNQNGFGLYKTDYKCLPEFRGKILNGLSLSNNLVSLVSMYSPSPDIGKYNGRRLLIYDTQTQDSIPMKKVVLNCKISSYRIALILNQDISGTITSVLVTGGNGVIAGIPQNLTIYASVGLTDGSKASLNVTSIAASSGNTLLQIESVTLPASATAGSNIFIGVSPGEFYTAALEDCLGSTTTTGVANPIFLSSASYDVEIVRTSNSKCPQGKFEQFSTISAYYGSSADDQGDNGCFSECSRFGCDARFSYFGTLSWELQSGINSSETSLTIQSNSYDLLTISLQDQIFVDDYLQLEQEIVQVTSVSAGSVTVTRGQLQTTAADHAINTVLLPVSKPNTCVKKWGSQRVLQDPDRQWRIVTIRVQGNESKVYIDGLHDGCSNADGCSLQPPVSILSTASVLSSLRLGTIGVNSADGIVRSSFSNVDIAEVLIYDKALSMQEMDRVGYYLSVKFGIKSFRVNKFIRSPTRTGAVLFEHGEECDQVLYNGHTSQFCDGFSDPNGLHVASNCVIDGEYLTLSKYKADADTDNYYVGMRLVVTAGNRNSDGSIQSAVGESCIITGYDAKLRKVACDLTDSGNYGYLLWGGAAFPCVNSGPHPTLGGQCGAQYVQTDAILASDTSVTVTWAPKKFQTPIYATLGNSQALEVILINSISVSDISYQLSITRGMGPTLAQNFSWNVLKEMQSASRIVYARSFLVRNVSAGSQTLYVATVMDKCPERIADPLCPLANDHIGYLSANLANLLVKLSHSTSNSSFYVTSIKFAQWTLQQAVDSATMEFKVSVPTQNEIQPNDYLQIDGEYVQVTAVSWSSQSTNLTVVRSQMGSSATAHQASSTLTLVLVDKRPVLVLTCSAASTTDMDASSGYLVDFAWMPQSSFVPNDKYLQNVGKSEYSIEICDKYNAPFSQDAPFQVLQDENLNRHSVRGADSAITTEGFTHLGYVSSVGVVQKQNYLSSISGAANTSLFEIKGWYLTPSDLDITGGDSNSYINGPKAERNSNYLHVSLGSHGSDAVSLNCHIVSVPEGFCEKDYSIPCSCHMTANCSSECSTGYCLTGPSSGLDHSWYGVKKPSILCDLTEDAHAHQTLNIYWHGVVTSLSNWYRTPTPVVTSLSPPMAPYYGGISITIRGMFFGGAATWRGRARTKSPSVMIIGKSMIRKCDNVEYISSGQLVCTLPALALSKQMYDPVTRTIVVNVLVDTGEKRSHQDQHSKFIYTSIPAFFSCDNIMVAQNDCYNCCRRSCFTDVRTQTIDPASIDAVCTSNCTAYCHM</sequence>
<dbReference type="SMART" id="SM00429">
    <property type="entry name" value="IPT"/>
    <property type="match status" value="1"/>
</dbReference>
<name>A0A6U6BZA4_GUITH</name>